<comment type="caution">
    <text evidence="1">The sequence shown here is derived from an EMBL/GenBank/DDBJ whole genome shotgun (WGS) entry which is preliminary data.</text>
</comment>
<gene>
    <name evidence="1" type="ORF">TrLO_g1798</name>
</gene>
<name>A0A9W7AAX7_9STRA</name>
<dbReference type="Proteomes" id="UP001165122">
    <property type="component" value="Unassembled WGS sequence"/>
</dbReference>
<organism evidence="1 2">
    <name type="scientific">Triparma laevis f. longispina</name>
    <dbReference type="NCBI Taxonomy" id="1714387"/>
    <lineage>
        <taxon>Eukaryota</taxon>
        <taxon>Sar</taxon>
        <taxon>Stramenopiles</taxon>
        <taxon>Ochrophyta</taxon>
        <taxon>Bolidophyceae</taxon>
        <taxon>Parmales</taxon>
        <taxon>Triparmaceae</taxon>
        <taxon>Triparma</taxon>
    </lineage>
</organism>
<protein>
    <submittedName>
        <fullName evidence="1">Uncharacterized protein</fullName>
    </submittedName>
</protein>
<evidence type="ECO:0000313" key="1">
    <source>
        <dbReference type="EMBL" id="GMH68714.1"/>
    </source>
</evidence>
<reference evidence="2" key="1">
    <citation type="journal article" date="2023" name="Commun. Biol.">
        <title>Genome analysis of Parmales, the sister group of diatoms, reveals the evolutionary specialization of diatoms from phago-mixotrophs to photoautotrophs.</title>
        <authorList>
            <person name="Ban H."/>
            <person name="Sato S."/>
            <person name="Yoshikawa S."/>
            <person name="Yamada K."/>
            <person name="Nakamura Y."/>
            <person name="Ichinomiya M."/>
            <person name="Sato N."/>
            <person name="Blanc-Mathieu R."/>
            <person name="Endo H."/>
            <person name="Kuwata A."/>
            <person name="Ogata H."/>
        </authorList>
    </citation>
    <scope>NUCLEOTIDE SEQUENCE [LARGE SCALE GENOMIC DNA]</scope>
    <source>
        <strain evidence="2">NIES 3700</strain>
    </source>
</reference>
<dbReference type="EMBL" id="BRXW01000598">
    <property type="protein sequence ID" value="GMH68714.1"/>
    <property type="molecule type" value="Genomic_DNA"/>
</dbReference>
<evidence type="ECO:0000313" key="2">
    <source>
        <dbReference type="Proteomes" id="UP001165122"/>
    </source>
</evidence>
<keyword evidence="2" id="KW-1185">Reference proteome</keyword>
<accession>A0A9W7AAX7</accession>
<proteinExistence type="predicted"/>
<dbReference type="AlphaFoldDB" id="A0A9W7AAX7"/>
<sequence length="180" mass="19748">MTQLDDGTTEVEMGYHLNFGGQLPKALVNGFILPDVNRGLSHNMAYCACALDLGDLTKEDGKLLGEILVHQIKAARKRGGWKKRGEIGKVGVNEFLYTSIAMRELVPLHPWLRTLLQTISLNEVKIAPTVTTALSNMKDHDAVQFANGLSTTILLNTVASAAVDHWIDQNIALGELEKEK</sequence>